<accession>A0AAD5SSM1</accession>
<dbReference type="Pfam" id="PF00188">
    <property type="entry name" value="CAP"/>
    <property type="match status" value="1"/>
</dbReference>
<dbReference type="InterPro" id="IPR036426">
    <property type="entry name" value="Bulb-type_lectin_dom_sf"/>
</dbReference>
<feature type="non-terminal residue" evidence="2">
    <location>
        <position position="308"/>
    </location>
</feature>
<keyword evidence="3" id="KW-1185">Reference proteome</keyword>
<dbReference type="EMBL" id="JADGJH010002264">
    <property type="protein sequence ID" value="KAJ3100722.1"/>
    <property type="molecule type" value="Genomic_DNA"/>
</dbReference>
<dbReference type="SMART" id="SM00198">
    <property type="entry name" value="SCP"/>
    <property type="match status" value="1"/>
</dbReference>
<dbReference type="SUPFAM" id="SSF55797">
    <property type="entry name" value="PR-1-like"/>
    <property type="match status" value="1"/>
</dbReference>
<name>A0AAD5SSM1_9FUNG</name>
<reference evidence="2" key="1">
    <citation type="submission" date="2020-05" db="EMBL/GenBank/DDBJ databases">
        <title>Phylogenomic resolution of chytrid fungi.</title>
        <authorList>
            <person name="Stajich J.E."/>
            <person name="Amses K."/>
            <person name="Simmons R."/>
            <person name="Seto K."/>
            <person name="Myers J."/>
            <person name="Bonds A."/>
            <person name="Quandt C.A."/>
            <person name="Barry K."/>
            <person name="Liu P."/>
            <person name="Grigoriev I."/>
            <person name="Longcore J.E."/>
            <person name="James T.Y."/>
        </authorList>
    </citation>
    <scope>NUCLEOTIDE SEQUENCE</scope>
    <source>
        <strain evidence="2">JEL0513</strain>
    </source>
</reference>
<evidence type="ECO:0000313" key="2">
    <source>
        <dbReference type="EMBL" id="KAJ3100722.1"/>
    </source>
</evidence>
<dbReference type="SUPFAM" id="SSF51110">
    <property type="entry name" value="alpha-D-mannose-specific plant lectins"/>
    <property type="match status" value="1"/>
</dbReference>
<comment type="caution">
    <text evidence="2">The sequence shown here is derived from an EMBL/GenBank/DDBJ whole genome shotgun (WGS) entry which is preliminary data.</text>
</comment>
<dbReference type="SMART" id="SM00108">
    <property type="entry name" value="B_lectin"/>
    <property type="match status" value="1"/>
</dbReference>
<organism evidence="2 3">
    <name type="scientific">Physocladia obscura</name>
    <dbReference type="NCBI Taxonomy" id="109957"/>
    <lineage>
        <taxon>Eukaryota</taxon>
        <taxon>Fungi</taxon>
        <taxon>Fungi incertae sedis</taxon>
        <taxon>Chytridiomycota</taxon>
        <taxon>Chytridiomycota incertae sedis</taxon>
        <taxon>Chytridiomycetes</taxon>
        <taxon>Chytridiales</taxon>
        <taxon>Chytriomycetaceae</taxon>
        <taxon>Physocladia</taxon>
    </lineage>
</organism>
<feature type="domain" description="Bulb-type lectin" evidence="1">
    <location>
        <begin position="69"/>
        <end position="180"/>
    </location>
</feature>
<dbReference type="AlphaFoldDB" id="A0AAD5SSM1"/>
<evidence type="ECO:0000313" key="3">
    <source>
        <dbReference type="Proteomes" id="UP001211907"/>
    </source>
</evidence>
<dbReference type="InterPro" id="IPR001283">
    <property type="entry name" value="CRISP-related"/>
</dbReference>
<proteinExistence type="predicted"/>
<dbReference type="InterPro" id="IPR014044">
    <property type="entry name" value="CAP_dom"/>
</dbReference>
<dbReference type="PANTHER" id="PTHR10334">
    <property type="entry name" value="CYSTEINE-RICH SECRETORY PROTEIN-RELATED"/>
    <property type="match status" value="1"/>
</dbReference>
<sequence>MDSPLEGLVNIKLKIIFAFNMRMNHLSLLTTVVSLVSVVNGYVCQSSASSPFSFCSTFYTTTSDNGVSLSCVPQGGAISTCYSVPVDGYYLAMQDDGNLVMYSTSNSAIYSTETGGQGDGPHNFRFQTDGNAVVYSPSGTALFATNTGGQGITGGLFCAQSDGNVVLYDSSMTARWASGTGNGGGGGGSGPTSLTSDQQNALNVHNSARAAVGSPALTWDTNLQAEAQSWANYLASLDNGLQDQSGENTFSEWNSNLQYDTPLTDGANAWYSEIAYYSYTECCTSGSDGQETGHYSKDSASDSCVLNT</sequence>
<gene>
    <name evidence="2" type="ORF">HK100_004668</name>
</gene>
<dbReference type="InterPro" id="IPR035940">
    <property type="entry name" value="CAP_sf"/>
</dbReference>
<dbReference type="Gene3D" id="3.40.33.10">
    <property type="entry name" value="CAP"/>
    <property type="match status" value="1"/>
</dbReference>
<dbReference type="InterPro" id="IPR001480">
    <property type="entry name" value="Bulb-type_lectin_dom"/>
</dbReference>
<dbReference type="PROSITE" id="PS50927">
    <property type="entry name" value="BULB_LECTIN"/>
    <property type="match status" value="1"/>
</dbReference>
<protein>
    <recommendedName>
        <fullName evidence="1">Bulb-type lectin domain-containing protein</fullName>
    </recommendedName>
</protein>
<dbReference type="Proteomes" id="UP001211907">
    <property type="component" value="Unassembled WGS sequence"/>
</dbReference>
<evidence type="ECO:0000259" key="1">
    <source>
        <dbReference type="PROSITE" id="PS50927"/>
    </source>
</evidence>
<dbReference type="Gene3D" id="2.90.10.10">
    <property type="entry name" value="Bulb-type lectin domain"/>
    <property type="match status" value="2"/>
</dbReference>